<dbReference type="PROSITE" id="PS51257">
    <property type="entry name" value="PROKAR_LIPOPROTEIN"/>
    <property type="match status" value="1"/>
</dbReference>
<sequence length="67" mass="7138">MKNLTLILGLFVISVSCKSKDTETPVTSNDSITVDSMPLHNSADSSALTTIPDDTLQITSDTVKAVR</sequence>
<protein>
    <submittedName>
        <fullName evidence="2">Uncharacterized protein</fullName>
    </submittedName>
</protein>
<dbReference type="STRING" id="1141221.SAMN05216273_10881"/>
<organism evidence="2 4">
    <name type="scientific">Chryseobacterium taihuense</name>
    <dbReference type="NCBI Taxonomy" id="1141221"/>
    <lineage>
        <taxon>Bacteria</taxon>
        <taxon>Pseudomonadati</taxon>
        <taxon>Bacteroidota</taxon>
        <taxon>Flavobacteriia</taxon>
        <taxon>Flavobacteriales</taxon>
        <taxon>Weeksellaceae</taxon>
        <taxon>Chryseobacterium group</taxon>
        <taxon>Chryseobacterium</taxon>
    </lineage>
</organism>
<dbReference type="Proteomes" id="UP000199242">
    <property type="component" value="Unassembled WGS sequence"/>
</dbReference>
<reference evidence="1 3" key="1">
    <citation type="submission" date="2016-10" db="EMBL/GenBank/DDBJ databases">
        <authorList>
            <person name="Varghese N."/>
            <person name="Submissions S."/>
        </authorList>
    </citation>
    <scope>NUCLEOTIDE SEQUENCE [LARGE SCALE GENOMIC DNA]</scope>
    <source>
        <strain evidence="1 3">CGMCC 1.10941</strain>
    </source>
</reference>
<evidence type="ECO:0000313" key="1">
    <source>
        <dbReference type="EMBL" id="SDL89995.1"/>
    </source>
</evidence>
<dbReference type="EMBL" id="FNHD01000008">
    <property type="protein sequence ID" value="SDL89995.1"/>
    <property type="molecule type" value="Genomic_DNA"/>
</dbReference>
<accession>A0A4U8WCI4</accession>
<keyword evidence="3" id="KW-1185">Reference proteome</keyword>
<dbReference type="Proteomes" id="UP000290013">
    <property type="component" value="Chromosome"/>
</dbReference>
<reference evidence="2 4" key="2">
    <citation type="submission" date="2019-02" db="EMBL/GenBank/DDBJ databases">
        <authorList>
            <consortium name="Pathogen Informatics"/>
        </authorList>
    </citation>
    <scope>NUCLEOTIDE SEQUENCE [LARGE SCALE GENOMIC DNA]</scope>
    <source>
        <strain evidence="2 4">3012STDY6944375</strain>
    </source>
</reference>
<dbReference type="AlphaFoldDB" id="A0A1G9NVI8"/>
<accession>A0A1G9NVI8</accession>
<dbReference type="EMBL" id="LR215974">
    <property type="protein sequence ID" value="VFB02585.1"/>
    <property type="molecule type" value="Genomic_DNA"/>
</dbReference>
<dbReference type="KEGG" id="ctai:NCTC12078_00562"/>
<name>A0A1G9NVI8_9FLAO</name>
<evidence type="ECO:0000313" key="3">
    <source>
        <dbReference type="Proteomes" id="UP000199242"/>
    </source>
</evidence>
<evidence type="ECO:0000313" key="2">
    <source>
        <dbReference type="EMBL" id="VFB02585.1"/>
    </source>
</evidence>
<evidence type="ECO:0000313" key="4">
    <source>
        <dbReference type="Proteomes" id="UP000290013"/>
    </source>
</evidence>
<gene>
    <name evidence="2" type="ORF">NCTC12078_00562</name>
    <name evidence="1" type="ORF">SAMN05216273_10881</name>
</gene>
<proteinExistence type="predicted"/>